<evidence type="ECO:0000313" key="1">
    <source>
        <dbReference type="EMBL" id="CAE7173849.1"/>
    </source>
</evidence>
<gene>
    <name evidence="1" type="primary">Ank2</name>
    <name evidence="1" type="ORF">SNEC2469_LOCUS555</name>
</gene>
<proteinExistence type="predicted"/>
<evidence type="ECO:0000313" key="2">
    <source>
        <dbReference type="Proteomes" id="UP000601435"/>
    </source>
</evidence>
<accession>A0A812IQA0</accession>
<protein>
    <submittedName>
        <fullName evidence="1">Ank2 protein</fullName>
    </submittedName>
</protein>
<dbReference type="Proteomes" id="UP000601435">
    <property type="component" value="Unassembled WGS sequence"/>
</dbReference>
<name>A0A812IQA0_9DINO</name>
<organism evidence="1 2">
    <name type="scientific">Symbiodinium necroappetens</name>
    <dbReference type="NCBI Taxonomy" id="1628268"/>
    <lineage>
        <taxon>Eukaryota</taxon>
        <taxon>Sar</taxon>
        <taxon>Alveolata</taxon>
        <taxon>Dinophyceae</taxon>
        <taxon>Suessiales</taxon>
        <taxon>Symbiodiniaceae</taxon>
        <taxon>Symbiodinium</taxon>
    </lineage>
</organism>
<dbReference type="AlphaFoldDB" id="A0A812IQA0"/>
<reference evidence="1" key="1">
    <citation type="submission" date="2021-02" db="EMBL/GenBank/DDBJ databases">
        <authorList>
            <person name="Dougan E. K."/>
            <person name="Rhodes N."/>
            <person name="Thang M."/>
            <person name="Chan C."/>
        </authorList>
    </citation>
    <scope>NUCLEOTIDE SEQUENCE</scope>
</reference>
<feature type="non-terminal residue" evidence="1">
    <location>
        <position position="142"/>
    </location>
</feature>
<dbReference type="EMBL" id="CAJNJA010003328">
    <property type="protein sequence ID" value="CAE7173849.1"/>
    <property type="molecule type" value="Genomic_DNA"/>
</dbReference>
<keyword evidence="2" id="KW-1185">Reference proteome</keyword>
<sequence>MLVQDSPENHEGSINYFHAKGAHGALRDVWQSLSCNSSFPLCGAVLRWNFGNENVEALGHSFPEEAVEAIDGEAEDMEPEEGTAEAPDLAAAGELTAHQKALVKRMHDNMGHPDRLTFLRTARRARASPAVQKYIKEKFECE</sequence>
<comment type="caution">
    <text evidence="1">The sequence shown here is derived from an EMBL/GenBank/DDBJ whole genome shotgun (WGS) entry which is preliminary data.</text>
</comment>